<protein>
    <submittedName>
        <fullName evidence="1">Uncharacterized protein</fullName>
    </submittedName>
</protein>
<evidence type="ECO:0000313" key="2">
    <source>
        <dbReference type="Proteomes" id="UP000051934"/>
    </source>
</evidence>
<gene>
    <name evidence="1" type="ORF">ABR69_01420</name>
</gene>
<name>A0A0R2S597_9GAMM</name>
<evidence type="ECO:0000313" key="1">
    <source>
        <dbReference type="EMBL" id="KRO70012.1"/>
    </source>
</evidence>
<organism evidence="1 2">
    <name type="scientific">OM182 bacterium BACL3 MAG-120507-bin80</name>
    <dbReference type="NCBI Taxonomy" id="1655577"/>
    <lineage>
        <taxon>Bacteria</taxon>
        <taxon>Pseudomonadati</taxon>
        <taxon>Pseudomonadota</taxon>
        <taxon>Gammaproteobacteria</taxon>
        <taxon>OMG group</taxon>
        <taxon>OM182 clade</taxon>
    </lineage>
</organism>
<accession>A0A0R2S597</accession>
<sequence>MNLLSSNLITFSHKPRSKGVATCCPAGDKQDAPGTLKDLGKSIIIGLALLSGSPGFAQSGSTETGASTESPIKFALFSAAWGENTDDGLRLVAQNLSQEAITLEKISFIDLPRDNQKTDLTLSLGLRAERYAQTNLPLVDLLTGDDCVARTMADGWKLVEISNYTLNPSVRNLIIENTNSFRIYQCVRAAKLTWRGDADAASTELEGWVLYHFESRSN</sequence>
<dbReference type="EMBL" id="LIBB01000411">
    <property type="protein sequence ID" value="KRO70012.1"/>
    <property type="molecule type" value="Genomic_DNA"/>
</dbReference>
<dbReference type="Proteomes" id="UP000051934">
    <property type="component" value="Unassembled WGS sequence"/>
</dbReference>
<reference evidence="1 2" key="1">
    <citation type="submission" date="2015-10" db="EMBL/GenBank/DDBJ databases">
        <title>Metagenome-Assembled Genomes uncover a global brackish microbiome.</title>
        <authorList>
            <person name="Hugerth L.W."/>
            <person name="Larsson J."/>
            <person name="Alneberg J."/>
            <person name="Lindh M.V."/>
            <person name="Legrand C."/>
            <person name="Pinhassi J."/>
            <person name="Andersson A.F."/>
        </authorList>
    </citation>
    <scope>NUCLEOTIDE SEQUENCE [LARGE SCALE GENOMIC DNA]</scope>
    <source>
        <strain evidence="1">BACL4 MAG-120507-bin80</strain>
    </source>
</reference>
<proteinExistence type="predicted"/>
<comment type="caution">
    <text evidence="1">The sequence shown here is derived from an EMBL/GenBank/DDBJ whole genome shotgun (WGS) entry which is preliminary data.</text>
</comment>
<dbReference type="AlphaFoldDB" id="A0A0R2S597"/>